<feature type="transmembrane region" description="Helical" evidence="1">
    <location>
        <begin position="99"/>
        <end position="119"/>
    </location>
</feature>
<feature type="transmembrane region" description="Helical" evidence="1">
    <location>
        <begin position="6"/>
        <end position="26"/>
    </location>
</feature>
<protein>
    <submittedName>
        <fullName evidence="3">CAAX protease self-immunity</fullName>
    </submittedName>
</protein>
<evidence type="ECO:0000313" key="3">
    <source>
        <dbReference type="EMBL" id="SMO62120.1"/>
    </source>
</evidence>
<evidence type="ECO:0000256" key="1">
    <source>
        <dbReference type="SAM" id="Phobius"/>
    </source>
</evidence>
<keyword evidence="3" id="KW-0378">Hydrolase</keyword>
<keyword evidence="1" id="KW-0472">Membrane</keyword>
<dbReference type="Pfam" id="PF02517">
    <property type="entry name" value="Rce1-like"/>
    <property type="match status" value="1"/>
</dbReference>
<keyword evidence="1" id="KW-0812">Transmembrane</keyword>
<sequence length="147" mass="17795">MKKTVTIFIISFALALLNGYFFNYINDTYLHFNVNYYKHQNITKNELHFIAIFVAPFIETLVFQYFLYLVLTKWIGIKNKYFCIIIMSIIFASMHYYNWLYIVMTFFGGIILNNLYIYYNKHVHPYSFILTVLFHALFNLFGFLFIM</sequence>
<name>A0A521CTX6_9FLAO</name>
<accession>A0A521CTX6</accession>
<dbReference type="EMBL" id="FXTC01000003">
    <property type="protein sequence ID" value="SMO62120.1"/>
    <property type="molecule type" value="Genomic_DNA"/>
</dbReference>
<dbReference type="AlphaFoldDB" id="A0A521CTX6"/>
<proteinExistence type="predicted"/>
<keyword evidence="3" id="KW-0645">Protease</keyword>
<keyword evidence="1" id="KW-1133">Transmembrane helix</keyword>
<dbReference type="Proteomes" id="UP000316916">
    <property type="component" value="Unassembled WGS sequence"/>
</dbReference>
<dbReference type="InterPro" id="IPR003675">
    <property type="entry name" value="Rce1/LyrA-like_dom"/>
</dbReference>
<dbReference type="GO" id="GO:0080120">
    <property type="term" value="P:CAAX-box protein maturation"/>
    <property type="evidence" value="ECO:0007669"/>
    <property type="project" value="UniProtKB-ARBA"/>
</dbReference>
<feature type="transmembrane region" description="Helical" evidence="1">
    <location>
        <begin position="47"/>
        <end position="68"/>
    </location>
</feature>
<evidence type="ECO:0000313" key="4">
    <source>
        <dbReference type="Proteomes" id="UP000316916"/>
    </source>
</evidence>
<dbReference type="GO" id="GO:0004175">
    <property type="term" value="F:endopeptidase activity"/>
    <property type="evidence" value="ECO:0007669"/>
    <property type="project" value="UniProtKB-ARBA"/>
</dbReference>
<feature type="transmembrane region" description="Helical" evidence="1">
    <location>
        <begin position="125"/>
        <end position="146"/>
    </location>
</feature>
<gene>
    <name evidence="3" type="ORF">SAMN06265171_103328</name>
</gene>
<organism evidence="3 4">
    <name type="scientific">Chryseobacterium rhizoplanae</name>
    <dbReference type="NCBI Taxonomy" id="1609531"/>
    <lineage>
        <taxon>Bacteria</taxon>
        <taxon>Pseudomonadati</taxon>
        <taxon>Bacteroidota</taxon>
        <taxon>Flavobacteriia</taxon>
        <taxon>Flavobacteriales</taxon>
        <taxon>Weeksellaceae</taxon>
        <taxon>Chryseobacterium group</taxon>
        <taxon>Chryseobacterium</taxon>
    </lineage>
</organism>
<reference evidence="3 4" key="1">
    <citation type="submission" date="2017-05" db="EMBL/GenBank/DDBJ databases">
        <authorList>
            <person name="Varghese N."/>
            <person name="Submissions S."/>
        </authorList>
    </citation>
    <scope>NUCLEOTIDE SEQUENCE [LARGE SCALE GENOMIC DNA]</scope>
    <source>
        <strain evidence="3 4">DSM 29371</strain>
    </source>
</reference>
<feature type="domain" description="CAAX prenyl protease 2/Lysostaphin resistance protein A-like" evidence="2">
    <location>
        <begin position="49"/>
        <end position="141"/>
    </location>
</feature>
<keyword evidence="4" id="KW-1185">Reference proteome</keyword>
<dbReference type="GO" id="GO:0006508">
    <property type="term" value="P:proteolysis"/>
    <property type="evidence" value="ECO:0007669"/>
    <property type="project" value="UniProtKB-KW"/>
</dbReference>
<evidence type="ECO:0000259" key="2">
    <source>
        <dbReference type="Pfam" id="PF02517"/>
    </source>
</evidence>
<dbReference type="RefSeq" id="WP_142717819.1">
    <property type="nucleotide sequence ID" value="NZ_FXTC01000003.1"/>
</dbReference>